<comment type="caution">
    <text evidence="4">The sequence shown here is derived from an EMBL/GenBank/DDBJ whole genome shotgun (WGS) entry which is preliminary data.</text>
</comment>
<dbReference type="GO" id="GO:0006631">
    <property type="term" value="P:fatty acid metabolic process"/>
    <property type="evidence" value="ECO:0007669"/>
    <property type="project" value="TreeGrafter"/>
</dbReference>
<dbReference type="Pfam" id="PF13193">
    <property type="entry name" value="AMP-binding_C"/>
    <property type="match status" value="1"/>
</dbReference>
<feature type="domain" description="AMP-binding enzyme C-terminal" evidence="3">
    <location>
        <begin position="274"/>
        <end position="333"/>
    </location>
</feature>
<reference evidence="4 5" key="1">
    <citation type="submission" date="2024-05" db="EMBL/GenBank/DDBJ databases">
        <authorList>
            <person name="Wallberg A."/>
        </authorList>
    </citation>
    <scope>NUCLEOTIDE SEQUENCE [LARGE SCALE GENOMIC DNA]</scope>
</reference>
<comment type="similarity">
    <text evidence="1">Belongs to the ATP-dependent AMP-binding enzyme family.</text>
</comment>
<gene>
    <name evidence="4" type="ORF">MNOR_LOCUS11178</name>
</gene>
<evidence type="ECO:0000256" key="1">
    <source>
        <dbReference type="ARBA" id="ARBA00006432"/>
    </source>
</evidence>
<keyword evidence="5" id="KW-1185">Reference proteome</keyword>
<dbReference type="InterPro" id="IPR025110">
    <property type="entry name" value="AMP-bd_C"/>
</dbReference>
<protein>
    <recommendedName>
        <fullName evidence="3">AMP-binding enzyme C-terminal domain-containing protein</fullName>
    </recommendedName>
</protein>
<dbReference type="AlphaFoldDB" id="A0AAV2QFE3"/>
<dbReference type="EMBL" id="CAXKWB010005824">
    <property type="protein sequence ID" value="CAL4080039.1"/>
    <property type="molecule type" value="Genomic_DNA"/>
</dbReference>
<organism evidence="4 5">
    <name type="scientific">Meganyctiphanes norvegica</name>
    <name type="common">Northern krill</name>
    <name type="synonym">Thysanopoda norvegica</name>
    <dbReference type="NCBI Taxonomy" id="48144"/>
    <lineage>
        <taxon>Eukaryota</taxon>
        <taxon>Metazoa</taxon>
        <taxon>Ecdysozoa</taxon>
        <taxon>Arthropoda</taxon>
        <taxon>Crustacea</taxon>
        <taxon>Multicrustacea</taxon>
        <taxon>Malacostraca</taxon>
        <taxon>Eumalacostraca</taxon>
        <taxon>Eucarida</taxon>
        <taxon>Euphausiacea</taxon>
        <taxon>Euphausiidae</taxon>
        <taxon>Meganyctiphanes</taxon>
    </lineage>
</organism>
<sequence length="351" mass="40057">MLLYQNEVSTAACISDKSFEKFQPNLPFANSPGRVIGSRIRSLRGDKLGDKYVFQFSRFTEALPTSITKLEKQRVTTIPRTKEVYIKSCCLLLMPAIHSGHLGDQMWSIDHCGEVNIIATVARCRQTDIFDYIGQLRHGNFRCPPSLPPYRDSPVHRLLIIQLRLITNSFVIHLVHAKESCLIGPHRPHNFLKRENGGKFCERFLAQNVFRMQTSAAEPSVLQSMDHWAAEGRQCQIATQDLWCSQRGADVYWCPAELDIFDIMGHVHKIRNQVFGVPDNRLGEKVCSWVRSSEGSQITADDIKNWCKGKIAHYKIPDLILFKADFPRTVSGKIQKFKMKEITVEELGNKL</sequence>
<name>A0AAV2QFE3_MEGNR</name>
<feature type="non-terminal residue" evidence="4">
    <location>
        <position position="351"/>
    </location>
</feature>
<proteinExistence type="inferred from homology"/>
<dbReference type="PANTHER" id="PTHR43201">
    <property type="entry name" value="ACYL-COA SYNTHETASE"/>
    <property type="match status" value="1"/>
</dbReference>
<dbReference type="GO" id="GO:0031956">
    <property type="term" value="F:medium-chain fatty acid-CoA ligase activity"/>
    <property type="evidence" value="ECO:0007669"/>
    <property type="project" value="TreeGrafter"/>
</dbReference>
<accession>A0AAV2QFE3</accession>
<dbReference type="SUPFAM" id="SSF56801">
    <property type="entry name" value="Acetyl-CoA synthetase-like"/>
    <property type="match status" value="1"/>
</dbReference>
<dbReference type="Gene3D" id="3.30.300.30">
    <property type="match status" value="1"/>
</dbReference>
<dbReference type="Proteomes" id="UP001497623">
    <property type="component" value="Unassembled WGS sequence"/>
</dbReference>
<evidence type="ECO:0000259" key="3">
    <source>
        <dbReference type="Pfam" id="PF13193"/>
    </source>
</evidence>
<keyword evidence="2" id="KW-0436">Ligase</keyword>
<evidence type="ECO:0000313" key="5">
    <source>
        <dbReference type="Proteomes" id="UP001497623"/>
    </source>
</evidence>
<evidence type="ECO:0000256" key="2">
    <source>
        <dbReference type="ARBA" id="ARBA00022598"/>
    </source>
</evidence>
<evidence type="ECO:0000313" key="4">
    <source>
        <dbReference type="EMBL" id="CAL4080039.1"/>
    </source>
</evidence>
<dbReference type="InterPro" id="IPR045851">
    <property type="entry name" value="AMP-bd_C_sf"/>
</dbReference>
<dbReference type="PANTHER" id="PTHR43201:SF5">
    <property type="entry name" value="MEDIUM-CHAIN ACYL-COA LIGASE ACSF2, MITOCHONDRIAL"/>
    <property type="match status" value="1"/>
</dbReference>